<feature type="compositionally biased region" description="Polar residues" evidence="1">
    <location>
        <begin position="253"/>
        <end position="266"/>
    </location>
</feature>
<feature type="compositionally biased region" description="Low complexity" evidence="1">
    <location>
        <begin position="44"/>
        <end position="54"/>
    </location>
</feature>
<dbReference type="EMBL" id="KN831955">
    <property type="protein sequence ID" value="KIO08977.1"/>
    <property type="molecule type" value="Genomic_DNA"/>
</dbReference>
<reference evidence="2 3" key="1">
    <citation type="submission" date="2014-04" db="EMBL/GenBank/DDBJ databases">
        <authorList>
            <consortium name="DOE Joint Genome Institute"/>
            <person name="Kuo A."/>
            <person name="Kohler A."/>
            <person name="Costa M.D."/>
            <person name="Nagy L.G."/>
            <person name="Floudas D."/>
            <person name="Copeland A."/>
            <person name="Barry K.W."/>
            <person name="Cichocki N."/>
            <person name="Veneault-Fourrey C."/>
            <person name="LaButti K."/>
            <person name="Lindquist E.A."/>
            <person name="Lipzen A."/>
            <person name="Lundell T."/>
            <person name="Morin E."/>
            <person name="Murat C."/>
            <person name="Sun H."/>
            <person name="Tunlid A."/>
            <person name="Henrissat B."/>
            <person name="Grigoriev I.V."/>
            <person name="Hibbett D.S."/>
            <person name="Martin F."/>
            <person name="Nordberg H.P."/>
            <person name="Cantor M.N."/>
            <person name="Hua S.X."/>
        </authorList>
    </citation>
    <scope>NUCLEOTIDE SEQUENCE [LARGE SCALE GENOMIC DNA]</scope>
    <source>
        <strain evidence="2 3">Marx 270</strain>
    </source>
</reference>
<feature type="compositionally biased region" description="Polar residues" evidence="1">
    <location>
        <begin position="461"/>
        <end position="491"/>
    </location>
</feature>
<feature type="compositionally biased region" description="Polar residues" evidence="1">
    <location>
        <begin position="71"/>
        <end position="81"/>
    </location>
</feature>
<feature type="compositionally biased region" description="Basic and acidic residues" evidence="1">
    <location>
        <begin position="208"/>
        <end position="222"/>
    </location>
</feature>
<feature type="compositionally biased region" description="Pro residues" evidence="1">
    <location>
        <begin position="269"/>
        <end position="279"/>
    </location>
</feature>
<feature type="compositionally biased region" description="Pro residues" evidence="1">
    <location>
        <begin position="321"/>
        <end position="330"/>
    </location>
</feature>
<keyword evidence="3" id="KW-1185">Reference proteome</keyword>
<name>A0A0C3KHA9_PISTI</name>
<evidence type="ECO:0000313" key="3">
    <source>
        <dbReference type="Proteomes" id="UP000054217"/>
    </source>
</evidence>
<evidence type="ECO:0000256" key="1">
    <source>
        <dbReference type="SAM" id="MobiDB-lite"/>
    </source>
</evidence>
<dbReference type="OrthoDB" id="3168445at2759"/>
<proteinExistence type="predicted"/>
<feature type="region of interest" description="Disordered" evidence="1">
    <location>
        <begin position="13"/>
        <end position="91"/>
    </location>
</feature>
<feature type="compositionally biased region" description="Basic and acidic residues" evidence="1">
    <location>
        <begin position="29"/>
        <end position="38"/>
    </location>
</feature>
<accession>A0A0C3KHA9</accession>
<feature type="region of interest" description="Disordered" evidence="1">
    <location>
        <begin position="104"/>
        <end position="333"/>
    </location>
</feature>
<feature type="compositionally biased region" description="Low complexity" evidence="1">
    <location>
        <begin position="280"/>
        <end position="306"/>
    </location>
</feature>
<evidence type="ECO:0000313" key="2">
    <source>
        <dbReference type="EMBL" id="KIO08977.1"/>
    </source>
</evidence>
<protein>
    <submittedName>
        <fullName evidence="2">Uncharacterized protein</fullName>
    </submittedName>
</protein>
<dbReference type="Proteomes" id="UP000054217">
    <property type="component" value="Unassembled WGS sequence"/>
</dbReference>
<feature type="compositionally biased region" description="Basic and acidic residues" evidence="1">
    <location>
        <begin position="151"/>
        <end position="181"/>
    </location>
</feature>
<feature type="compositionally biased region" description="Polar residues" evidence="1">
    <location>
        <begin position="423"/>
        <end position="454"/>
    </location>
</feature>
<feature type="region of interest" description="Disordered" evidence="1">
    <location>
        <begin position="382"/>
        <end position="503"/>
    </location>
</feature>
<dbReference type="AlphaFoldDB" id="A0A0C3KHA9"/>
<sequence>MPAVTVPLNVFRFRSRTKIPLPPPEDDTDRSSSPEHPPRKSLIRGRGASASASRPSDEKDAVRHADPVCLPNTTRSSSGKQPTDAAHNAKVTLVRRVTSKLHIAIPKSIPITGPASDSRSPPPTDSRRPKNKTSRLFVSPVAPPLTNSFVSREHREAALRERGLLPPRKDLSQQERDEDARLPVVPLRSSTDVNREMVGRTKSMSLAEKIKQEWMAHNHDKAALTSESELESSSSCSPPPYSPGGTRPPSVPPQEQNVHETPSSGVVSPPLPAQVPLPASPSLEPLSAPDATRPSFSSSLPRLSTSLEVLPEEQDHEGLFTPPPFAPPPKVYVQGQTVTSPGIVISTPVDAYNAEDADESPTQTMVESPVSGAFLSQLHPHMLDTCAEEPDDVASPPGSLPTSLPPRRHTSDTYERGRRGKHQQPTITTSLSPTASMRSPSLSPTSTAPVSRSVSRLGKVSSFTNLRRSVSTSLRSISTYSHRSATPSSSDAGEVKSRTPVSPTMHNRASIWFEMRAIEDPESRRLCEVAFLD</sequence>
<dbReference type="InParanoid" id="A0A0C3KHA9"/>
<feature type="compositionally biased region" description="Basic and acidic residues" evidence="1">
    <location>
        <begin position="55"/>
        <end position="66"/>
    </location>
</feature>
<dbReference type="HOGENOM" id="CLU_511010_0_0_1"/>
<organism evidence="2 3">
    <name type="scientific">Pisolithus tinctorius Marx 270</name>
    <dbReference type="NCBI Taxonomy" id="870435"/>
    <lineage>
        <taxon>Eukaryota</taxon>
        <taxon>Fungi</taxon>
        <taxon>Dikarya</taxon>
        <taxon>Basidiomycota</taxon>
        <taxon>Agaricomycotina</taxon>
        <taxon>Agaricomycetes</taxon>
        <taxon>Agaricomycetidae</taxon>
        <taxon>Boletales</taxon>
        <taxon>Sclerodermatineae</taxon>
        <taxon>Pisolithaceae</taxon>
        <taxon>Pisolithus</taxon>
    </lineage>
</organism>
<gene>
    <name evidence="2" type="ORF">M404DRAFT_302598</name>
</gene>
<reference evidence="3" key="2">
    <citation type="submission" date="2015-01" db="EMBL/GenBank/DDBJ databases">
        <title>Evolutionary Origins and Diversification of the Mycorrhizal Mutualists.</title>
        <authorList>
            <consortium name="DOE Joint Genome Institute"/>
            <consortium name="Mycorrhizal Genomics Consortium"/>
            <person name="Kohler A."/>
            <person name="Kuo A."/>
            <person name="Nagy L.G."/>
            <person name="Floudas D."/>
            <person name="Copeland A."/>
            <person name="Barry K.W."/>
            <person name="Cichocki N."/>
            <person name="Veneault-Fourrey C."/>
            <person name="LaButti K."/>
            <person name="Lindquist E.A."/>
            <person name="Lipzen A."/>
            <person name="Lundell T."/>
            <person name="Morin E."/>
            <person name="Murat C."/>
            <person name="Riley R."/>
            <person name="Ohm R."/>
            <person name="Sun H."/>
            <person name="Tunlid A."/>
            <person name="Henrissat B."/>
            <person name="Grigoriev I.V."/>
            <person name="Hibbett D.S."/>
            <person name="Martin F."/>
        </authorList>
    </citation>
    <scope>NUCLEOTIDE SEQUENCE [LARGE SCALE GENOMIC DNA]</scope>
    <source>
        <strain evidence="3">Marx 270</strain>
    </source>
</reference>